<keyword evidence="3 4" id="KW-0804">Transcription</keyword>
<dbReference type="Gene3D" id="3.40.50.2020">
    <property type="match status" value="1"/>
</dbReference>
<name>A0ABT5X9T0_9EURY</name>
<comment type="similarity">
    <text evidence="4">Belongs to the purine/pyrimidine phosphoribosyltransferase family. GfcR subfamily.</text>
</comment>
<reference evidence="6 7" key="1">
    <citation type="submission" date="2023-03" db="EMBL/GenBank/DDBJ databases">
        <title>WGS of Methanotrichaceae archaeon Mx.</title>
        <authorList>
            <person name="Sorokin D.Y."/>
            <person name="Merkel A.Y."/>
        </authorList>
    </citation>
    <scope>NUCLEOTIDE SEQUENCE [LARGE SCALE GENOMIC DNA]</scope>
    <source>
        <strain evidence="6 7">Mx</strain>
    </source>
</reference>
<comment type="domain">
    <text evidence="4">Contains an N-terminal DNA-binding winged helix-turn-helix domain and a C-terminal regulatory domain (or effector binding domain) resembling phosphoribosyltransferase (PRT) domain.</text>
</comment>
<keyword evidence="7" id="KW-1185">Reference proteome</keyword>
<dbReference type="NCBIfam" id="NF002620">
    <property type="entry name" value="PRK02277.1"/>
    <property type="match status" value="1"/>
</dbReference>
<proteinExistence type="inferred from homology"/>
<evidence type="ECO:0000256" key="2">
    <source>
        <dbReference type="ARBA" id="ARBA00023125"/>
    </source>
</evidence>
<evidence type="ECO:0000256" key="1">
    <source>
        <dbReference type="ARBA" id="ARBA00023015"/>
    </source>
</evidence>
<evidence type="ECO:0000256" key="4">
    <source>
        <dbReference type="HAMAP-Rule" id="MF_01214"/>
    </source>
</evidence>
<evidence type="ECO:0000313" key="7">
    <source>
        <dbReference type="Proteomes" id="UP001220010"/>
    </source>
</evidence>
<dbReference type="CDD" id="cd06223">
    <property type="entry name" value="PRTases_typeI"/>
    <property type="match status" value="1"/>
</dbReference>
<comment type="caution">
    <text evidence="6">The sequence shown here is derived from an EMBL/GenBank/DDBJ whole genome shotgun (WGS) entry which is preliminary data.</text>
</comment>
<dbReference type="RefSeq" id="WP_394357011.1">
    <property type="nucleotide sequence ID" value="NZ_JARFPK010000042.1"/>
</dbReference>
<dbReference type="InterPro" id="IPR022854">
    <property type="entry name" value="GfcR-like"/>
</dbReference>
<dbReference type="Pfam" id="PF00156">
    <property type="entry name" value="Pribosyltran"/>
    <property type="match status" value="1"/>
</dbReference>
<accession>A0ABT5X9T0</accession>
<evidence type="ECO:0000256" key="3">
    <source>
        <dbReference type="ARBA" id="ARBA00023163"/>
    </source>
</evidence>
<gene>
    <name evidence="4" type="primary">gfcR</name>
    <name evidence="6" type="ORF">P0O15_09865</name>
</gene>
<evidence type="ECO:0000259" key="5">
    <source>
        <dbReference type="Pfam" id="PF00156"/>
    </source>
</evidence>
<evidence type="ECO:0000313" key="6">
    <source>
        <dbReference type="EMBL" id="MDF0591464.1"/>
    </source>
</evidence>
<dbReference type="Proteomes" id="UP001220010">
    <property type="component" value="Unassembled WGS sequence"/>
</dbReference>
<protein>
    <recommendedName>
        <fullName evidence="4">Transcriptional regulator GfcR</fullName>
    </recommendedName>
</protein>
<dbReference type="EMBL" id="JARFPK010000042">
    <property type="protein sequence ID" value="MDF0591464.1"/>
    <property type="molecule type" value="Genomic_DNA"/>
</dbReference>
<dbReference type="SUPFAM" id="SSF53271">
    <property type="entry name" value="PRTase-like"/>
    <property type="match status" value="1"/>
</dbReference>
<keyword evidence="1 4" id="KW-0805">Transcription regulation</keyword>
<keyword evidence="2 4" id="KW-0238">DNA-binding</keyword>
<dbReference type="InterPro" id="IPR000836">
    <property type="entry name" value="PRTase_dom"/>
</dbReference>
<dbReference type="InterPro" id="IPR029057">
    <property type="entry name" value="PRTase-like"/>
</dbReference>
<dbReference type="PANTHER" id="PTHR19278:SF41">
    <property type="entry name" value="PYRE-LIKE PROTEIN"/>
    <property type="match status" value="1"/>
</dbReference>
<dbReference type="PANTHER" id="PTHR19278">
    <property type="entry name" value="OROTATE PHOSPHORIBOSYLTRANSFERASE"/>
    <property type="match status" value="1"/>
</dbReference>
<feature type="domain" description="Phosphoribosyltransferase" evidence="5">
    <location>
        <begin position="73"/>
        <end position="187"/>
    </location>
</feature>
<dbReference type="HAMAP" id="MF_01214">
    <property type="entry name" value="GfcR"/>
    <property type="match status" value="1"/>
</dbReference>
<sequence>MKNIDSLIETAAELKAEGLVEGQIAEELNISRETVTWLLTHGEKRSGIQGPKDVSVDWSSIGKSSIRLRHVSMALTDMIIECLDCNDAEVDVVVGIALSGVPIAGMVAEELGAELAVYTPTKQRWSQEKGVAEFKGIFSSNFSDVSDAECVIIDDVITSGRTLEEAVEELNDHGAVTNAIGVLLDKKGVDDIVGVPVSSLLQIIRVN</sequence>
<organism evidence="6 7">
    <name type="scientific">Candidatus Methanocrinis natronophilus</name>
    <dbReference type="NCBI Taxonomy" id="3033396"/>
    <lineage>
        <taxon>Archaea</taxon>
        <taxon>Methanobacteriati</taxon>
        <taxon>Methanobacteriota</taxon>
        <taxon>Stenosarchaea group</taxon>
        <taxon>Methanomicrobia</taxon>
        <taxon>Methanotrichales</taxon>
        <taxon>Methanotrichaceae</taxon>
        <taxon>Methanocrinis</taxon>
    </lineage>
</organism>